<proteinExistence type="predicted"/>
<dbReference type="EMBL" id="GBXM01106811">
    <property type="protein sequence ID" value="JAH01766.1"/>
    <property type="molecule type" value="Transcribed_RNA"/>
</dbReference>
<name>A0A0E9PAU4_ANGAN</name>
<sequence>MSLAFQTFKDLKNSDYVLAAGIKVRAMGLYCNQKVKVSNLRWSCGLTLK</sequence>
<reference evidence="1" key="2">
    <citation type="journal article" date="2015" name="Fish Shellfish Immunol.">
        <title>Early steps in the European eel (Anguilla anguilla)-Vibrio vulnificus interaction in the gills: Role of the RtxA13 toxin.</title>
        <authorList>
            <person name="Callol A."/>
            <person name="Pajuelo D."/>
            <person name="Ebbesson L."/>
            <person name="Teles M."/>
            <person name="MacKenzie S."/>
            <person name="Amaro C."/>
        </authorList>
    </citation>
    <scope>NUCLEOTIDE SEQUENCE</scope>
</reference>
<reference evidence="1" key="1">
    <citation type="submission" date="2014-11" db="EMBL/GenBank/DDBJ databases">
        <authorList>
            <person name="Amaro Gonzalez C."/>
        </authorList>
    </citation>
    <scope>NUCLEOTIDE SEQUENCE</scope>
</reference>
<protein>
    <submittedName>
        <fullName evidence="1">Uncharacterized protein</fullName>
    </submittedName>
</protein>
<dbReference type="AlphaFoldDB" id="A0A0E9PAU4"/>
<organism evidence="1">
    <name type="scientific">Anguilla anguilla</name>
    <name type="common">European freshwater eel</name>
    <name type="synonym">Muraena anguilla</name>
    <dbReference type="NCBI Taxonomy" id="7936"/>
    <lineage>
        <taxon>Eukaryota</taxon>
        <taxon>Metazoa</taxon>
        <taxon>Chordata</taxon>
        <taxon>Craniata</taxon>
        <taxon>Vertebrata</taxon>
        <taxon>Euteleostomi</taxon>
        <taxon>Actinopterygii</taxon>
        <taxon>Neopterygii</taxon>
        <taxon>Teleostei</taxon>
        <taxon>Anguilliformes</taxon>
        <taxon>Anguillidae</taxon>
        <taxon>Anguilla</taxon>
    </lineage>
</organism>
<evidence type="ECO:0000313" key="1">
    <source>
        <dbReference type="EMBL" id="JAH01766.1"/>
    </source>
</evidence>
<accession>A0A0E9PAU4</accession>